<dbReference type="Gene3D" id="2.60.40.10">
    <property type="entry name" value="Immunoglobulins"/>
    <property type="match status" value="1"/>
</dbReference>
<gene>
    <name evidence="3" type="ordered locus">Mtc_0129</name>
</gene>
<organism evidence="3 4">
    <name type="scientific">Methanocella conradii (strain DSM 24694 / JCM 17849 / CGMCC 1.5162 / HZ254)</name>
    <dbReference type="NCBI Taxonomy" id="1041930"/>
    <lineage>
        <taxon>Archaea</taxon>
        <taxon>Methanobacteriati</taxon>
        <taxon>Methanobacteriota</taxon>
        <taxon>Stenosarchaea group</taxon>
        <taxon>Methanomicrobia</taxon>
        <taxon>Methanocellales</taxon>
        <taxon>Methanocellaceae</taxon>
        <taxon>Methanocella</taxon>
    </lineage>
</organism>
<evidence type="ECO:0000259" key="2">
    <source>
        <dbReference type="Pfam" id="PF10633"/>
    </source>
</evidence>
<proteinExistence type="predicted"/>
<dbReference type="HOGENOM" id="CLU_024113_0_0_2"/>
<dbReference type="Proteomes" id="UP000005233">
    <property type="component" value="Chromosome"/>
</dbReference>
<keyword evidence="1" id="KW-0812">Transmembrane</keyword>
<dbReference type="KEGG" id="mez:Mtc_0129"/>
<dbReference type="STRING" id="1041930.Mtc_0129"/>
<evidence type="ECO:0000256" key="1">
    <source>
        <dbReference type="SAM" id="Phobius"/>
    </source>
</evidence>
<feature type="domain" description="Alpha-galactosidase NEW3" evidence="2">
    <location>
        <begin position="344"/>
        <end position="419"/>
    </location>
</feature>
<feature type="transmembrane region" description="Helical" evidence="1">
    <location>
        <begin position="438"/>
        <end position="458"/>
    </location>
</feature>
<protein>
    <submittedName>
        <fullName evidence="3">NPCBM-associated, NEW3 domain of alpha-galactosidase</fullName>
    </submittedName>
</protein>
<dbReference type="OrthoDB" id="110363at2157"/>
<dbReference type="RefSeq" id="WP_014404740.1">
    <property type="nucleotide sequence ID" value="NC_017034.1"/>
</dbReference>
<dbReference type="eggNOG" id="arCOG02081">
    <property type="taxonomic scope" value="Archaea"/>
</dbReference>
<dbReference type="PANTHER" id="PTHR39198">
    <property type="entry name" value="HYPOTHETICAL MEMBRANE PROTEIN, CONSERVED"/>
    <property type="match status" value="1"/>
</dbReference>
<keyword evidence="1" id="KW-1133">Transmembrane helix</keyword>
<dbReference type="AlphaFoldDB" id="H8I6K9"/>
<name>H8I6K9_METCZ</name>
<dbReference type="GeneID" id="11970888"/>
<evidence type="ECO:0000313" key="3">
    <source>
        <dbReference type="EMBL" id="AFC98901.1"/>
    </source>
</evidence>
<sequence length="464" mass="50261">MSARTVSALLAIFLLAGAWAAPAMAESYESVYSGQVENGYTVESNGLFVSFRIVNGSLTAHVSGPDYPSEDANIPAGYTYYYYGILRVYVDSINGSRAFVSVEKASRSTGGTSVRCDVPGQTALGGDVVSFPIIIQNNDESDHVYTLESYNDIGWKTWFEYENKGVYKISVPASQPRTVNLMVQTWSNTPVGEKKVWAYVGDIRVEVFVDITSANKTADVSAKVTSKIAYIGDRISYDMSIHNLQAGENHYKLAVAGLPDNWYARFKESASSAEEVDEVVVPASSVKDLVLEVVPPYSVAPGDYNFTAVVTGPDGLNVYRNLTLTLKSSGGMSVTASRLAYNARPGETFKIDLYVSNGGQGAALTNVYVETTAPEGWMVQASPEKVNSIKAGGSQVFTLSIQPPGNIVASDYEVIAKVKCDQAESQKDFRITVQTESYIPYIGGAIIVVVAAGLFLIYRKYGRR</sequence>
<dbReference type="Pfam" id="PF10633">
    <property type="entry name" value="NPCBM_assoc"/>
    <property type="match status" value="1"/>
</dbReference>
<accession>H8I6K9</accession>
<keyword evidence="4" id="KW-1185">Reference proteome</keyword>
<dbReference type="InterPro" id="IPR018905">
    <property type="entry name" value="A-galactase_NEW3"/>
</dbReference>
<reference evidence="3 4" key="1">
    <citation type="journal article" date="2012" name="J. Bacteriol.">
        <title>Complete genome sequence of a thermophilic methanogen, Methanocella conradii HZ254, isolated from Chinese rice field soil.</title>
        <authorList>
            <person name="Lu Z."/>
            <person name="Lu Y."/>
        </authorList>
    </citation>
    <scope>NUCLEOTIDE SEQUENCE [LARGE SCALE GENOMIC DNA]</scope>
    <source>
        <strain evidence="4">DSM 24694 / JCM 17849 / CGMCC 1.5162 / HZ254</strain>
    </source>
</reference>
<dbReference type="InterPro" id="IPR013783">
    <property type="entry name" value="Ig-like_fold"/>
</dbReference>
<dbReference type="EMBL" id="CP003243">
    <property type="protein sequence ID" value="AFC98901.1"/>
    <property type="molecule type" value="Genomic_DNA"/>
</dbReference>
<keyword evidence="1" id="KW-0472">Membrane</keyword>
<evidence type="ECO:0000313" key="4">
    <source>
        <dbReference type="Proteomes" id="UP000005233"/>
    </source>
</evidence>
<dbReference type="PANTHER" id="PTHR39198:SF1">
    <property type="entry name" value="ALPHA-GALACTOSIDASE NEW3 DOMAIN-CONTAINING PROTEIN"/>
    <property type="match status" value="1"/>
</dbReference>